<sequence>MGVGSGEGAAMDVRPARIATGLSTTGLRVMGLRAMGLRVMSLFGVRPTPGRGSRTSRHRPVARAVLALACCAILSPAAFAGRGHVVVGMSVEPQGLDPTAAAPVAIGQVTWQNIYQGLVRIDRDGKVQPQLAEGWTVSPDGLTYTFSLRKGVKFHNGEAFDAATAKFALDRARGAASTNPQKQFFSVIDTVTAQDPATLVVTLKEPAGNLLYWLGWPASVMVEPKSAQSNRTEPVGTGPFKFVRWAKGDRVVLERDANYWNTAKPVQLQRATFRFIGDPQAQAAALRAGDVDAFPEFAAPELYGTFQKDSRFAAVVGNTELKVVAGMNNRIKPFDDKRVRQALMLAVDRPLLIEGAWSGLGQAIGSHYTPNDPGFIDLTGVYPADKARARALLSEAGYPNGFTFTIKVPQMSYARRSAEVLQAMLAEIGVTMTIVPTEFPAKWVSEVMTGHDFDMTIVAHAEPMDIGIYARPDYYFGYRNAAFDATIRRAEQTTDEEARLKLYGEAQTMLAEDVPALYLFVMPKLGIWDKKLKGLWANEPIPSNDLTEVFWED</sequence>
<dbReference type="Proteomes" id="UP000248021">
    <property type="component" value="Unassembled WGS sequence"/>
</dbReference>
<keyword evidence="6" id="KW-1185">Reference proteome</keyword>
<dbReference type="InterPro" id="IPR023765">
    <property type="entry name" value="SBP_5_CS"/>
</dbReference>
<dbReference type="Gene3D" id="3.90.76.10">
    <property type="entry name" value="Dipeptide-binding Protein, Domain 1"/>
    <property type="match status" value="1"/>
</dbReference>
<comment type="similarity">
    <text evidence="2">Belongs to the bacterial solute-binding protein 5 family.</text>
</comment>
<name>A0A2V3UD75_9HYPH</name>
<evidence type="ECO:0000259" key="4">
    <source>
        <dbReference type="Pfam" id="PF00496"/>
    </source>
</evidence>
<dbReference type="PROSITE" id="PS01040">
    <property type="entry name" value="SBP_BACTERIAL_5"/>
    <property type="match status" value="1"/>
</dbReference>
<feature type="domain" description="Solute-binding protein family 5" evidence="4">
    <location>
        <begin position="126"/>
        <end position="460"/>
    </location>
</feature>
<comment type="subcellular location">
    <subcellularLocation>
        <location evidence="1">Periplasm</location>
    </subcellularLocation>
</comment>
<dbReference type="InterPro" id="IPR039424">
    <property type="entry name" value="SBP_5"/>
</dbReference>
<evidence type="ECO:0000313" key="6">
    <source>
        <dbReference type="Proteomes" id="UP000248021"/>
    </source>
</evidence>
<dbReference type="AlphaFoldDB" id="A0A2V3UD75"/>
<protein>
    <submittedName>
        <fullName evidence="5">Peptide/nickel transport system substrate-binding protein</fullName>
    </submittedName>
</protein>
<dbReference type="GO" id="GO:0015833">
    <property type="term" value="P:peptide transport"/>
    <property type="evidence" value="ECO:0007669"/>
    <property type="project" value="TreeGrafter"/>
</dbReference>
<dbReference type="GO" id="GO:0043190">
    <property type="term" value="C:ATP-binding cassette (ABC) transporter complex"/>
    <property type="evidence" value="ECO:0007669"/>
    <property type="project" value="InterPro"/>
</dbReference>
<reference evidence="5 6" key="1">
    <citation type="submission" date="2018-05" db="EMBL/GenBank/DDBJ databases">
        <title>Genomic Encyclopedia of Type Strains, Phase IV (KMG-IV): sequencing the most valuable type-strain genomes for metagenomic binning, comparative biology and taxonomic classification.</title>
        <authorList>
            <person name="Goeker M."/>
        </authorList>
    </citation>
    <scope>NUCLEOTIDE SEQUENCE [LARGE SCALE GENOMIC DNA]</scope>
    <source>
        <strain evidence="5 6">DSM 6462</strain>
    </source>
</reference>
<dbReference type="InterPro" id="IPR000914">
    <property type="entry name" value="SBP_5_dom"/>
</dbReference>
<dbReference type="InterPro" id="IPR030678">
    <property type="entry name" value="Peptide/Ni-bd"/>
</dbReference>
<dbReference type="Pfam" id="PF00496">
    <property type="entry name" value="SBP_bac_5"/>
    <property type="match status" value="1"/>
</dbReference>
<proteinExistence type="inferred from homology"/>
<evidence type="ECO:0000256" key="2">
    <source>
        <dbReference type="ARBA" id="ARBA00005695"/>
    </source>
</evidence>
<dbReference type="Gene3D" id="3.10.105.10">
    <property type="entry name" value="Dipeptide-binding Protein, Domain 3"/>
    <property type="match status" value="1"/>
</dbReference>
<dbReference type="GO" id="GO:0030288">
    <property type="term" value="C:outer membrane-bounded periplasmic space"/>
    <property type="evidence" value="ECO:0007669"/>
    <property type="project" value="UniProtKB-ARBA"/>
</dbReference>
<organism evidence="5 6">
    <name type="scientific">Chelatococcus asaccharovorans</name>
    <dbReference type="NCBI Taxonomy" id="28210"/>
    <lineage>
        <taxon>Bacteria</taxon>
        <taxon>Pseudomonadati</taxon>
        <taxon>Pseudomonadota</taxon>
        <taxon>Alphaproteobacteria</taxon>
        <taxon>Hyphomicrobiales</taxon>
        <taxon>Chelatococcaceae</taxon>
        <taxon>Chelatococcus</taxon>
    </lineage>
</organism>
<evidence type="ECO:0000256" key="1">
    <source>
        <dbReference type="ARBA" id="ARBA00004418"/>
    </source>
</evidence>
<keyword evidence="3" id="KW-0732">Signal</keyword>
<dbReference type="EMBL" id="QJJK01000002">
    <property type="protein sequence ID" value="PXW63203.1"/>
    <property type="molecule type" value="Genomic_DNA"/>
</dbReference>
<dbReference type="PIRSF" id="PIRSF002741">
    <property type="entry name" value="MppA"/>
    <property type="match status" value="1"/>
</dbReference>
<comment type="caution">
    <text evidence="5">The sequence shown here is derived from an EMBL/GenBank/DDBJ whole genome shotgun (WGS) entry which is preliminary data.</text>
</comment>
<evidence type="ECO:0000256" key="3">
    <source>
        <dbReference type="ARBA" id="ARBA00022729"/>
    </source>
</evidence>
<accession>A0A2V3UD75</accession>
<dbReference type="SUPFAM" id="SSF53850">
    <property type="entry name" value="Periplasmic binding protein-like II"/>
    <property type="match status" value="1"/>
</dbReference>
<dbReference type="PANTHER" id="PTHR30290:SF38">
    <property type="entry name" value="D,D-DIPEPTIDE-BINDING PERIPLASMIC PROTEIN DDPA-RELATED"/>
    <property type="match status" value="1"/>
</dbReference>
<dbReference type="GO" id="GO:1904680">
    <property type="term" value="F:peptide transmembrane transporter activity"/>
    <property type="evidence" value="ECO:0007669"/>
    <property type="project" value="TreeGrafter"/>
</dbReference>
<dbReference type="CDD" id="cd08494">
    <property type="entry name" value="PBP2_NikA_DppA_OppA_like_6"/>
    <property type="match status" value="1"/>
</dbReference>
<dbReference type="Gene3D" id="3.40.190.10">
    <property type="entry name" value="Periplasmic binding protein-like II"/>
    <property type="match status" value="1"/>
</dbReference>
<dbReference type="PANTHER" id="PTHR30290">
    <property type="entry name" value="PERIPLASMIC BINDING COMPONENT OF ABC TRANSPORTER"/>
    <property type="match status" value="1"/>
</dbReference>
<evidence type="ECO:0000313" key="5">
    <source>
        <dbReference type="EMBL" id="PXW63203.1"/>
    </source>
</evidence>
<gene>
    <name evidence="5" type="ORF">C7450_102118</name>
</gene>